<organism evidence="3 4">
    <name type="scientific">Bdellovibrio bacteriovorus</name>
    <dbReference type="NCBI Taxonomy" id="959"/>
    <lineage>
        <taxon>Bacteria</taxon>
        <taxon>Pseudomonadati</taxon>
        <taxon>Bdellovibrionota</taxon>
        <taxon>Bdellovibrionia</taxon>
        <taxon>Bdellovibrionales</taxon>
        <taxon>Pseudobdellovibrionaceae</taxon>
        <taxon>Bdellovibrio</taxon>
    </lineage>
</organism>
<dbReference type="PANTHER" id="PTHR34654">
    <property type="entry name" value="UPF0109 PROTEIN SCO5592"/>
    <property type="match status" value="1"/>
</dbReference>
<keyword evidence="2" id="KW-0694">RNA-binding</keyword>
<dbReference type="EMBL" id="LUKF01000016">
    <property type="protein sequence ID" value="KYG62190.1"/>
    <property type="molecule type" value="Genomic_DNA"/>
</dbReference>
<name>A0A150WGS6_BDEBC</name>
<sequence length="111" mass="12573">MSSLRKQVAVIKVRKMEDGASERFNIARENIQRIIELALKEIATDPDCVGLRYSVGEQTTVYYIKTNQDNFGRVLGSGGRTINCLRHLVTAIAGRHGFRAILQVENEDQFY</sequence>
<accession>A0A150WGS6</accession>
<evidence type="ECO:0000256" key="1">
    <source>
        <dbReference type="ARBA" id="ARBA00022490"/>
    </source>
</evidence>
<gene>
    <name evidence="3" type="ORF">AZI85_08340</name>
</gene>
<dbReference type="RefSeq" id="WP_063244295.1">
    <property type="nucleotide sequence ID" value="NZ_CP168967.1"/>
</dbReference>
<dbReference type="InterPro" id="IPR020627">
    <property type="entry name" value="KhpA"/>
</dbReference>
<comment type="caution">
    <text evidence="3">The sequence shown here is derived from an EMBL/GenBank/DDBJ whole genome shotgun (WGS) entry which is preliminary data.</text>
</comment>
<protein>
    <submittedName>
        <fullName evidence="3">Uncharacterized protein</fullName>
    </submittedName>
</protein>
<dbReference type="OrthoDB" id="5306908at2"/>
<evidence type="ECO:0000256" key="2">
    <source>
        <dbReference type="ARBA" id="ARBA00022884"/>
    </source>
</evidence>
<dbReference type="PANTHER" id="PTHR34654:SF1">
    <property type="entry name" value="RNA-BINDING PROTEIN KHPA"/>
    <property type="match status" value="1"/>
</dbReference>
<proteinExistence type="predicted"/>
<reference evidence="3 4" key="1">
    <citation type="submission" date="2016-03" db="EMBL/GenBank/DDBJ databases">
        <authorList>
            <person name="Ploux O."/>
        </authorList>
    </citation>
    <scope>NUCLEOTIDE SEQUENCE [LARGE SCALE GENOMIC DNA]</scope>
    <source>
        <strain evidence="3 4">BER2</strain>
    </source>
</reference>
<evidence type="ECO:0000313" key="4">
    <source>
        <dbReference type="Proteomes" id="UP000075391"/>
    </source>
</evidence>
<dbReference type="AlphaFoldDB" id="A0A150WGS6"/>
<dbReference type="Pfam" id="PF13083">
    <property type="entry name" value="KH_KhpA-B"/>
    <property type="match status" value="1"/>
</dbReference>
<keyword evidence="1" id="KW-0963">Cytoplasm</keyword>
<dbReference type="GO" id="GO:0003723">
    <property type="term" value="F:RNA binding"/>
    <property type="evidence" value="ECO:0007669"/>
    <property type="project" value="UniProtKB-KW"/>
</dbReference>
<evidence type="ECO:0000313" key="3">
    <source>
        <dbReference type="EMBL" id="KYG62190.1"/>
    </source>
</evidence>
<dbReference type="Proteomes" id="UP000075391">
    <property type="component" value="Unassembled WGS sequence"/>
</dbReference>
<dbReference type="CDD" id="cd22533">
    <property type="entry name" value="KH-II_YlqC-like"/>
    <property type="match status" value="1"/>
</dbReference>